<organism evidence="3 4">
    <name type="scientific">Saccharothrix variisporea</name>
    <dbReference type="NCBI Taxonomy" id="543527"/>
    <lineage>
        <taxon>Bacteria</taxon>
        <taxon>Bacillati</taxon>
        <taxon>Actinomycetota</taxon>
        <taxon>Actinomycetes</taxon>
        <taxon>Pseudonocardiales</taxon>
        <taxon>Pseudonocardiaceae</taxon>
        <taxon>Saccharothrix</taxon>
    </lineage>
</organism>
<evidence type="ECO:0000256" key="1">
    <source>
        <dbReference type="SAM" id="MobiDB-lite"/>
    </source>
</evidence>
<evidence type="ECO:0000313" key="4">
    <source>
        <dbReference type="Proteomes" id="UP000272729"/>
    </source>
</evidence>
<evidence type="ECO:0008006" key="5">
    <source>
        <dbReference type="Google" id="ProtNLM"/>
    </source>
</evidence>
<feature type="compositionally biased region" description="Basic and acidic residues" evidence="1">
    <location>
        <begin position="121"/>
        <end position="146"/>
    </location>
</feature>
<protein>
    <recommendedName>
        <fullName evidence="5">DUF5313 domain-containing protein</fullName>
    </recommendedName>
</protein>
<dbReference type="EMBL" id="RBXR01000001">
    <property type="protein sequence ID" value="RKT71695.1"/>
    <property type="molecule type" value="Genomic_DNA"/>
</dbReference>
<dbReference type="InterPro" id="IPR035197">
    <property type="entry name" value="DUF5313"/>
</dbReference>
<feature type="region of interest" description="Disordered" evidence="1">
    <location>
        <begin position="119"/>
        <end position="146"/>
    </location>
</feature>
<keyword evidence="2" id="KW-0812">Transmembrane</keyword>
<reference evidence="3 4" key="1">
    <citation type="submission" date="2018-10" db="EMBL/GenBank/DDBJ databases">
        <title>Sequencing the genomes of 1000 actinobacteria strains.</title>
        <authorList>
            <person name="Klenk H.-P."/>
        </authorList>
    </citation>
    <scope>NUCLEOTIDE SEQUENCE [LARGE SCALE GENOMIC DNA]</scope>
    <source>
        <strain evidence="3 4">DSM 43911</strain>
    </source>
</reference>
<accession>A0A495XEZ5</accession>
<dbReference type="Proteomes" id="UP000272729">
    <property type="component" value="Unassembled WGS sequence"/>
</dbReference>
<dbReference type="RefSeq" id="WP_121224176.1">
    <property type="nucleotide sequence ID" value="NZ_JBIUBA010000001.1"/>
</dbReference>
<feature type="transmembrane region" description="Helical" evidence="2">
    <location>
        <begin position="80"/>
        <end position="101"/>
    </location>
</feature>
<name>A0A495XEZ5_9PSEU</name>
<proteinExistence type="predicted"/>
<keyword evidence="4" id="KW-1185">Reference proteome</keyword>
<sequence>MNVVPQRDNGAGGRKPPAALRAWYLLGGRLPVHYREWVFHQATKPTWLAWFVVRAFLQVLPLTILITVALVWGLGSPLPLAIACGSLGLVVGVYFAVSYAIESTDHRMTKYGYPRAAASTYRKEQTTESDRDRQRRYDAAWRSADR</sequence>
<keyword evidence="2" id="KW-1133">Transmembrane helix</keyword>
<dbReference type="OrthoDB" id="5195204at2"/>
<feature type="transmembrane region" description="Helical" evidence="2">
    <location>
        <begin position="47"/>
        <end position="74"/>
    </location>
</feature>
<evidence type="ECO:0000313" key="3">
    <source>
        <dbReference type="EMBL" id="RKT71695.1"/>
    </source>
</evidence>
<gene>
    <name evidence="3" type="ORF">DFJ66_4989</name>
</gene>
<dbReference type="AlphaFoldDB" id="A0A495XEZ5"/>
<evidence type="ECO:0000256" key="2">
    <source>
        <dbReference type="SAM" id="Phobius"/>
    </source>
</evidence>
<dbReference type="Pfam" id="PF17240">
    <property type="entry name" value="DUF5313"/>
    <property type="match status" value="1"/>
</dbReference>
<comment type="caution">
    <text evidence="3">The sequence shown here is derived from an EMBL/GenBank/DDBJ whole genome shotgun (WGS) entry which is preliminary data.</text>
</comment>
<keyword evidence="2" id="KW-0472">Membrane</keyword>